<dbReference type="SUPFAM" id="SSF47413">
    <property type="entry name" value="lambda repressor-like DNA-binding domains"/>
    <property type="match status" value="1"/>
</dbReference>
<evidence type="ECO:0000313" key="5">
    <source>
        <dbReference type="EMBL" id="GAA3390519.1"/>
    </source>
</evidence>
<dbReference type="Gene3D" id="1.10.260.40">
    <property type="entry name" value="lambda repressor-like DNA-binding domains"/>
    <property type="match status" value="1"/>
</dbReference>
<dbReference type="SMART" id="SM00354">
    <property type="entry name" value="HTH_LACI"/>
    <property type="match status" value="1"/>
</dbReference>
<sequence>MPRSRVTLADVARRSGVSPATVSFVLNRVTGQTIPAATQERVRRAAEELGYVPHGIARALREGTSRLVLLNVGQLPRRTSLEGFVDGLDEELTRLGHALLVRYGDRPGDSLRRVVEATSPRAVLDLARLYASDDPDAHDGGWLTGLAAHTLTQIGYLVRRGHTALGFVLPADPRVARLAQLRWEQARTAAGALGLPEPVAFTVAADRAETRERLRDFRRAHPAVSAVAACDDDVAIRTLVALADLGLSAPADLAVIGFDDTEYAALWTPALTTVRIEAVAYGRCAARHALGLDPGPLPPDPATVVERESA</sequence>
<dbReference type="CDD" id="cd01392">
    <property type="entry name" value="HTH_LacI"/>
    <property type="match status" value="1"/>
</dbReference>
<comment type="caution">
    <text evidence="5">The sequence shown here is derived from an EMBL/GenBank/DDBJ whole genome shotgun (WGS) entry which is preliminary data.</text>
</comment>
<dbReference type="CDD" id="cd06267">
    <property type="entry name" value="PBP1_LacI_sugar_binding-like"/>
    <property type="match status" value="1"/>
</dbReference>
<dbReference type="Gene3D" id="3.40.50.2300">
    <property type="match status" value="1"/>
</dbReference>
<gene>
    <name evidence="5" type="ORF">GCM10020369_44780</name>
</gene>
<feature type="domain" description="HTH lacI-type" evidence="4">
    <location>
        <begin position="6"/>
        <end position="62"/>
    </location>
</feature>
<protein>
    <submittedName>
        <fullName evidence="5">LacI family DNA-binding transcriptional regulator</fullName>
    </submittedName>
</protein>
<reference evidence="6" key="1">
    <citation type="journal article" date="2019" name="Int. J. Syst. Evol. Microbiol.">
        <title>The Global Catalogue of Microorganisms (GCM) 10K type strain sequencing project: providing services to taxonomists for standard genome sequencing and annotation.</title>
        <authorList>
            <consortium name="The Broad Institute Genomics Platform"/>
            <consortium name="The Broad Institute Genome Sequencing Center for Infectious Disease"/>
            <person name="Wu L."/>
            <person name="Ma J."/>
        </authorList>
    </citation>
    <scope>NUCLEOTIDE SEQUENCE [LARGE SCALE GENOMIC DNA]</scope>
    <source>
        <strain evidence="6">JCM 9458</strain>
    </source>
</reference>
<keyword evidence="6" id="KW-1185">Reference proteome</keyword>
<evidence type="ECO:0000256" key="1">
    <source>
        <dbReference type="ARBA" id="ARBA00023015"/>
    </source>
</evidence>
<dbReference type="RefSeq" id="WP_345730130.1">
    <property type="nucleotide sequence ID" value="NZ_BAAAYN010000029.1"/>
</dbReference>
<dbReference type="InterPro" id="IPR046335">
    <property type="entry name" value="LacI/GalR-like_sensor"/>
</dbReference>
<keyword evidence="3" id="KW-0804">Transcription</keyword>
<dbReference type="PANTHER" id="PTHR30146">
    <property type="entry name" value="LACI-RELATED TRANSCRIPTIONAL REPRESSOR"/>
    <property type="match status" value="1"/>
</dbReference>
<dbReference type="InterPro" id="IPR028082">
    <property type="entry name" value="Peripla_BP_I"/>
</dbReference>
<evidence type="ECO:0000256" key="3">
    <source>
        <dbReference type="ARBA" id="ARBA00023163"/>
    </source>
</evidence>
<dbReference type="InterPro" id="IPR010982">
    <property type="entry name" value="Lambda_DNA-bd_dom_sf"/>
</dbReference>
<dbReference type="PANTHER" id="PTHR30146:SF109">
    <property type="entry name" value="HTH-TYPE TRANSCRIPTIONAL REGULATOR GALS"/>
    <property type="match status" value="1"/>
</dbReference>
<dbReference type="Pfam" id="PF00356">
    <property type="entry name" value="LacI"/>
    <property type="match status" value="1"/>
</dbReference>
<dbReference type="GO" id="GO:0003677">
    <property type="term" value="F:DNA binding"/>
    <property type="evidence" value="ECO:0007669"/>
    <property type="project" value="UniProtKB-KW"/>
</dbReference>
<dbReference type="InterPro" id="IPR000843">
    <property type="entry name" value="HTH_LacI"/>
</dbReference>
<dbReference type="PROSITE" id="PS00356">
    <property type="entry name" value="HTH_LACI_1"/>
    <property type="match status" value="1"/>
</dbReference>
<dbReference type="Proteomes" id="UP001501676">
    <property type="component" value="Unassembled WGS sequence"/>
</dbReference>
<organism evidence="5 6">
    <name type="scientific">Cryptosporangium minutisporangium</name>
    <dbReference type="NCBI Taxonomy" id="113569"/>
    <lineage>
        <taxon>Bacteria</taxon>
        <taxon>Bacillati</taxon>
        <taxon>Actinomycetota</taxon>
        <taxon>Actinomycetes</taxon>
        <taxon>Cryptosporangiales</taxon>
        <taxon>Cryptosporangiaceae</taxon>
        <taxon>Cryptosporangium</taxon>
    </lineage>
</organism>
<evidence type="ECO:0000259" key="4">
    <source>
        <dbReference type="PROSITE" id="PS50932"/>
    </source>
</evidence>
<keyword evidence="2 5" id="KW-0238">DNA-binding</keyword>
<evidence type="ECO:0000313" key="6">
    <source>
        <dbReference type="Proteomes" id="UP001501676"/>
    </source>
</evidence>
<name>A0ABP6T132_9ACTN</name>
<dbReference type="PROSITE" id="PS50932">
    <property type="entry name" value="HTH_LACI_2"/>
    <property type="match status" value="1"/>
</dbReference>
<accession>A0ABP6T132</accession>
<proteinExistence type="predicted"/>
<dbReference type="EMBL" id="BAAAYN010000029">
    <property type="protein sequence ID" value="GAA3390519.1"/>
    <property type="molecule type" value="Genomic_DNA"/>
</dbReference>
<keyword evidence="1" id="KW-0805">Transcription regulation</keyword>
<evidence type="ECO:0000256" key="2">
    <source>
        <dbReference type="ARBA" id="ARBA00023125"/>
    </source>
</evidence>
<dbReference type="SUPFAM" id="SSF53822">
    <property type="entry name" value="Periplasmic binding protein-like I"/>
    <property type="match status" value="1"/>
</dbReference>
<dbReference type="Pfam" id="PF13377">
    <property type="entry name" value="Peripla_BP_3"/>
    <property type="match status" value="1"/>
</dbReference>